<sequence>MDWVFSTLATPNELTTDFTRDWFINQEDRRAIIHENESVKFPARQTPNLHNCSSAGYYGSISRKTENIYPKFTISKLGGDLKPS</sequence>
<evidence type="ECO:0000313" key="2">
    <source>
        <dbReference type="Proteomes" id="UP000182160"/>
    </source>
</evidence>
<evidence type="ECO:0000313" key="1">
    <source>
        <dbReference type="EMBL" id="SEN62252.1"/>
    </source>
</evidence>
<dbReference type="AlphaFoldDB" id="A0A1H8I1K6"/>
<reference evidence="1 2" key="1">
    <citation type="submission" date="2016-10" db="EMBL/GenBank/DDBJ databases">
        <authorList>
            <person name="de Groot N.N."/>
        </authorList>
    </citation>
    <scope>NUCLEOTIDE SEQUENCE [LARGE SCALE GENOMIC DNA]</scope>
    <source>
        <strain evidence="1 2">DSM 11457</strain>
    </source>
</reference>
<gene>
    <name evidence="1" type="ORF">SAMN04488077_12217</name>
</gene>
<dbReference type="EMBL" id="FOBO01000022">
    <property type="protein sequence ID" value="SEN62252.1"/>
    <property type="molecule type" value="Genomic_DNA"/>
</dbReference>
<organism evidence="1 2">
    <name type="scientific">Roseovarius tolerans</name>
    <dbReference type="NCBI Taxonomy" id="74031"/>
    <lineage>
        <taxon>Bacteria</taxon>
        <taxon>Pseudomonadati</taxon>
        <taxon>Pseudomonadota</taxon>
        <taxon>Alphaproteobacteria</taxon>
        <taxon>Rhodobacterales</taxon>
        <taxon>Roseobacteraceae</taxon>
        <taxon>Roseovarius</taxon>
    </lineage>
</organism>
<protein>
    <submittedName>
        <fullName evidence="1">Uncharacterized protein</fullName>
    </submittedName>
</protein>
<accession>A0A1H8I1K6</accession>
<proteinExistence type="predicted"/>
<name>A0A1H8I1K6_9RHOB</name>
<dbReference type="Proteomes" id="UP000182160">
    <property type="component" value="Unassembled WGS sequence"/>
</dbReference>